<accession>A0ABU4LK82</accession>
<evidence type="ECO:0000313" key="2">
    <source>
        <dbReference type="EMBL" id="MDX2915353.1"/>
    </source>
</evidence>
<reference evidence="2 3" key="1">
    <citation type="journal article" date="2023" name="Microb. Genom.">
        <title>Mesoterricola silvestris gen. nov., sp. nov., Mesoterricola sediminis sp. nov., Geothrix oryzae sp. nov., Geothrix edaphica sp. nov., Geothrix rubra sp. nov., and Geothrix limicola sp. nov., six novel members of Acidobacteriota isolated from soils.</title>
        <authorList>
            <person name="Weisberg A.J."/>
            <person name="Pearce E."/>
            <person name="Kramer C.G."/>
            <person name="Chang J.H."/>
            <person name="Clarke C.R."/>
        </authorList>
    </citation>
    <scope>NUCLEOTIDE SEQUENCE [LARGE SCALE GENOMIC DNA]</scope>
    <source>
        <strain evidence="2 3">NRRL_B-2795</strain>
    </source>
</reference>
<sequence length="174" mass="16903">MQSRHVRAVAVFGIAVFALTGARGSGGGGCSGGSSSSSSSSSSSGGSDSGSSSTTGGSTTGGSSTTTGTGGSSGSRGAARDLKIETCAYDSGLVARVRATNSSSTSIYSYEFDVEFTDTNGQLIDTVEDNVITAVPAGSSATFDVKVPQSTLDAGGHTVGGGTCKLADLERTAA</sequence>
<evidence type="ECO:0000313" key="3">
    <source>
        <dbReference type="Proteomes" id="UP001271723"/>
    </source>
</evidence>
<feature type="region of interest" description="Disordered" evidence="1">
    <location>
        <begin position="24"/>
        <end position="78"/>
    </location>
</feature>
<keyword evidence="3" id="KW-1185">Reference proteome</keyword>
<organism evidence="2 3">
    <name type="scientific">Streptomyces griseiscabiei</name>
    <dbReference type="NCBI Taxonomy" id="2993540"/>
    <lineage>
        <taxon>Bacteria</taxon>
        <taxon>Bacillati</taxon>
        <taxon>Actinomycetota</taxon>
        <taxon>Actinomycetes</taxon>
        <taxon>Kitasatosporales</taxon>
        <taxon>Streptomycetaceae</taxon>
        <taxon>Streptomyces</taxon>
    </lineage>
</organism>
<dbReference type="InterPro" id="IPR047676">
    <property type="entry name" value="FxLYD_dom"/>
</dbReference>
<dbReference type="NCBIfam" id="NF038353">
    <property type="entry name" value="FxLYD_dom"/>
    <property type="match status" value="1"/>
</dbReference>
<feature type="compositionally biased region" description="Low complexity" evidence="1">
    <location>
        <begin position="33"/>
        <end position="67"/>
    </location>
</feature>
<proteinExistence type="predicted"/>
<dbReference type="Proteomes" id="UP001271723">
    <property type="component" value="Unassembled WGS sequence"/>
</dbReference>
<comment type="caution">
    <text evidence="2">The sequence shown here is derived from an EMBL/GenBank/DDBJ whole genome shotgun (WGS) entry which is preliminary data.</text>
</comment>
<name>A0ABU4LK82_9ACTN</name>
<dbReference type="EMBL" id="JARAVY010000028">
    <property type="protein sequence ID" value="MDX2915353.1"/>
    <property type="molecule type" value="Genomic_DNA"/>
</dbReference>
<evidence type="ECO:0000256" key="1">
    <source>
        <dbReference type="SAM" id="MobiDB-lite"/>
    </source>
</evidence>
<gene>
    <name evidence="2" type="ORF">PV517_42625</name>
</gene>
<dbReference type="RefSeq" id="WP_179203550.1">
    <property type="nucleotide sequence ID" value="NZ_JAGJBZ010000004.1"/>
</dbReference>
<protein>
    <submittedName>
        <fullName evidence="2">FxLYD domain-containing protein</fullName>
    </submittedName>
</protein>